<sequence>MTHTTLLPFQPDAMWPAQLAAVSYVARYSGHTHTLYAYQLQRWFAWCETNPVSDVQEQCRTCPYLLGDDLGWRVGVELGCAGAEVVCAVGVAVGTADGLPCWFARATSG</sequence>
<comment type="caution">
    <text evidence="1">The sequence shown here is derived from an EMBL/GenBank/DDBJ whole genome shotgun (WGS) entry which is preliminary data.</text>
</comment>
<dbReference type="Proteomes" id="UP001500571">
    <property type="component" value="Unassembled WGS sequence"/>
</dbReference>
<name>A0ABN2RVJ3_9ACTN</name>
<protein>
    <recommendedName>
        <fullName evidence="3">Integrase SAM-like N-terminal domain-containing protein</fullName>
    </recommendedName>
</protein>
<reference evidence="1 2" key="1">
    <citation type="journal article" date="2019" name="Int. J. Syst. Evol. Microbiol.">
        <title>The Global Catalogue of Microorganisms (GCM) 10K type strain sequencing project: providing services to taxonomists for standard genome sequencing and annotation.</title>
        <authorList>
            <consortium name="The Broad Institute Genomics Platform"/>
            <consortium name="The Broad Institute Genome Sequencing Center for Infectious Disease"/>
            <person name="Wu L."/>
            <person name="Ma J."/>
        </authorList>
    </citation>
    <scope>NUCLEOTIDE SEQUENCE [LARGE SCALE GENOMIC DNA]</scope>
    <source>
        <strain evidence="1 2">JCM 15309</strain>
    </source>
</reference>
<accession>A0ABN2RVJ3</accession>
<proteinExistence type="predicted"/>
<keyword evidence="2" id="KW-1185">Reference proteome</keyword>
<evidence type="ECO:0008006" key="3">
    <source>
        <dbReference type="Google" id="ProtNLM"/>
    </source>
</evidence>
<gene>
    <name evidence="1" type="ORF">GCM10009798_40990</name>
</gene>
<dbReference type="EMBL" id="BAAAPB010000005">
    <property type="protein sequence ID" value="GAA1975521.1"/>
    <property type="molecule type" value="Genomic_DNA"/>
</dbReference>
<evidence type="ECO:0000313" key="2">
    <source>
        <dbReference type="Proteomes" id="UP001500571"/>
    </source>
</evidence>
<organism evidence="1 2">
    <name type="scientific">Nocardioides panacihumi</name>
    <dbReference type="NCBI Taxonomy" id="400774"/>
    <lineage>
        <taxon>Bacteria</taxon>
        <taxon>Bacillati</taxon>
        <taxon>Actinomycetota</taxon>
        <taxon>Actinomycetes</taxon>
        <taxon>Propionibacteriales</taxon>
        <taxon>Nocardioidaceae</taxon>
        <taxon>Nocardioides</taxon>
    </lineage>
</organism>
<evidence type="ECO:0000313" key="1">
    <source>
        <dbReference type="EMBL" id="GAA1975521.1"/>
    </source>
</evidence>
<dbReference type="RefSeq" id="WP_344048134.1">
    <property type="nucleotide sequence ID" value="NZ_BAAAPB010000005.1"/>
</dbReference>